<evidence type="ECO:0000256" key="9">
    <source>
        <dbReference type="SAM" id="Phobius"/>
    </source>
</evidence>
<gene>
    <name evidence="12" type="ORF">SteCoe_6212</name>
</gene>
<proteinExistence type="predicted"/>
<feature type="transmembrane region" description="Helical" evidence="9">
    <location>
        <begin position="31"/>
        <end position="52"/>
    </location>
</feature>
<keyword evidence="7" id="KW-0407">Ion channel</keyword>
<keyword evidence="4 9" id="KW-1133">Transmembrane helix</keyword>
<dbReference type="GO" id="GO:0098855">
    <property type="term" value="C:HCN channel complex"/>
    <property type="evidence" value="ECO:0007669"/>
    <property type="project" value="TreeGrafter"/>
</dbReference>
<comment type="caution">
    <text evidence="12">The sequence shown here is derived from an EMBL/GenBank/DDBJ whole genome shotgun (WGS) entry which is preliminary data.</text>
</comment>
<evidence type="ECO:0000256" key="5">
    <source>
        <dbReference type="ARBA" id="ARBA00023065"/>
    </source>
</evidence>
<dbReference type="SUPFAM" id="SSF81324">
    <property type="entry name" value="Voltage-gated potassium channels"/>
    <property type="match status" value="1"/>
</dbReference>
<evidence type="ECO:0000313" key="13">
    <source>
        <dbReference type="Proteomes" id="UP000187209"/>
    </source>
</evidence>
<reference evidence="12 13" key="1">
    <citation type="submission" date="2016-11" db="EMBL/GenBank/DDBJ databases">
        <title>The macronuclear genome of Stentor coeruleus: a giant cell with tiny introns.</title>
        <authorList>
            <person name="Slabodnick M."/>
            <person name="Ruby J.G."/>
            <person name="Reiff S.B."/>
            <person name="Swart E.C."/>
            <person name="Gosai S."/>
            <person name="Prabakaran S."/>
            <person name="Witkowska E."/>
            <person name="Larue G.E."/>
            <person name="Fisher S."/>
            <person name="Freeman R.M."/>
            <person name="Gunawardena J."/>
            <person name="Chu W."/>
            <person name="Stover N.A."/>
            <person name="Gregory B.D."/>
            <person name="Nowacki M."/>
            <person name="Derisi J."/>
            <person name="Roy S.W."/>
            <person name="Marshall W.F."/>
            <person name="Sood P."/>
        </authorList>
    </citation>
    <scope>NUCLEOTIDE SEQUENCE [LARGE SCALE GENOMIC DNA]</scope>
    <source>
        <strain evidence="12">WM001</strain>
    </source>
</reference>
<dbReference type="InterPro" id="IPR003938">
    <property type="entry name" value="K_chnl_volt-dep_EAG/ELK/ERG"/>
</dbReference>
<dbReference type="AlphaFoldDB" id="A0A1R2CQN9"/>
<organism evidence="12 13">
    <name type="scientific">Stentor coeruleus</name>
    <dbReference type="NCBI Taxonomy" id="5963"/>
    <lineage>
        <taxon>Eukaryota</taxon>
        <taxon>Sar</taxon>
        <taxon>Alveolata</taxon>
        <taxon>Ciliophora</taxon>
        <taxon>Postciliodesmatophora</taxon>
        <taxon>Heterotrichea</taxon>
        <taxon>Heterotrichida</taxon>
        <taxon>Stentoridae</taxon>
        <taxon>Stentor</taxon>
    </lineage>
</organism>
<name>A0A1R2CQN9_9CILI</name>
<dbReference type="PROSITE" id="PS50042">
    <property type="entry name" value="CNMP_BINDING_3"/>
    <property type="match status" value="1"/>
</dbReference>
<dbReference type="SMART" id="SM00100">
    <property type="entry name" value="cNMP"/>
    <property type="match status" value="1"/>
</dbReference>
<keyword evidence="8" id="KW-0863">Zinc-finger</keyword>
<evidence type="ECO:0000259" key="10">
    <source>
        <dbReference type="PROSITE" id="PS50042"/>
    </source>
</evidence>
<dbReference type="Pfam" id="PF00520">
    <property type="entry name" value="Ion_trans"/>
    <property type="match status" value="1"/>
</dbReference>
<accession>A0A1R2CQN9</accession>
<dbReference type="CDD" id="cd00038">
    <property type="entry name" value="CAP_ED"/>
    <property type="match status" value="1"/>
</dbReference>
<comment type="subcellular location">
    <subcellularLocation>
        <location evidence="1">Membrane</location>
        <topology evidence="1">Multi-pass membrane protein</topology>
    </subcellularLocation>
</comment>
<feature type="transmembrane region" description="Helical" evidence="9">
    <location>
        <begin position="169"/>
        <end position="196"/>
    </location>
</feature>
<dbReference type="PRINTS" id="PR01463">
    <property type="entry name" value="EAGCHANLFMLY"/>
</dbReference>
<keyword evidence="8" id="KW-0479">Metal-binding</keyword>
<feature type="domain" description="CCHC-type" evidence="11">
    <location>
        <begin position="487"/>
        <end position="500"/>
    </location>
</feature>
<dbReference type="Pfam" id="PF00027">
    <property type="entry name" value="cNMP_binding"/>
    <property type="match status" value="1"/>
</dbReference>
<dbReference type="PANTHER" id="PTHR45689:SF5">
    <property type="entry name" value="I[[H]] CHANNEL, ISOFORM E"/>
    <property type="match status" value="1"/>
</dbReference>
<protein>
    <recommendedName>
        <fullName evidence="14">Cyclic nucleotide-binding domain-containing protein</fullName>
    </recommendedName>
</protein>
<dbReference type="InterPro" id="IPR014710">
    <property type="entry name" value="RmlC-like_jellyroll"/>
</dbReference>
<evidence type="ECO:0000256" key="6">
    <source>
        <dbReference type="ARBA" id="ARBA00023136"/>
    </source>
</evidence>
<evidence type="ECO:0000256" key="1">
    <source>
        <dbReference type="ARBA" id="ARBA00004141"/>
    </source>
</evidence>
<evidence type="ECO:0000313" key="12">
    <source>
        <dbReference type="EMBL" id="OMJ91317.1"/>
    </source>
</evidence>
<feature type="domain" description="Cyclic nucleotide-binding" evidence="10">
    <location>
        <begin position="358"/>
        <end position="458"/>
    </location>
</feature>
<dbReference type="PROSITE" id="PS50158">
    <property type="entry name" value="ZF_CCHC"/>
    <property type="match status" value="1"/>
</dbReference>
<dbReference type="InterPro" id="IPR001878">
    <property type="entry name" value="Znf_CCHC"/>
</dbReference>
<dbReference type="GO" id="GO:0003254">
    <property type="term" value="P:regulation of membrane depolarization"/>
    <property type="evidence" value="ECO:0007669"/>
    <property type="project" value="TreeGrafter"/>
</dbReference>
<keyword evidence="8" id="KW-0862">Zinc</keyword>
<keyword evidence="13" id="KW-1185">Reference proteome</keyword>
<keyword evidence="3 9" id="KW-0812">Transmembrane</keyword>
<evidence type="ECO:0008006" key="14">
    <source>
        <dbReference type="Google" id="ProtNLM"/>
    </source>
</evidence>
<evidence type="ECO:0000256" key="8">
    <source>
        <dbReference type="PROSITE-ProRule" id="PRU00047"/>
    </source>
</evidence>
<dbReference type="Gene3D" id="1.10.287.70">
    <property type="match status" value="1"/>
</dbReference>
<keyword evidence="2" id="KW-0813">Transport</keyword>
<dbReference type="InterPro" id="IPR000595">
    <property type="entry name" value="cNMP-bd_dom"/>
</dbReference>
<dbReference type="InterPro" id="IPR018490">
    <property type="entry name" value="cNMP-bd_dom_sf"/>
</dbReference>
<dbReference type="GO" id="GO:0003676">
    <property type="term" value="F:nucleic acid binding"/>
    <property type="evidence" value="ECO:0007669"/>
    <property type="project" value="InterPro"/>
</dbReference>
<dbReference type="Gene3D" id="1.10.287.630">
    <property type="entry name" value="Helix hairpin bin"/>
    <property type="match status" value="1"/>
</dbReference>
<keyword evidence="6 9" id="KW-0472">Membrane</keyword>
<dbReference type="Proteomes" id="UP000187209">
    <property type="component" value="Unassembled WGS sequence"/>
</dbReference>
<dbReference type="Gene3D" id="2.60.120.10">
    <property type="entry name" value="Jelly Rolls"/>
    <property type="match status" value="1"/>
</dbReference>
<feature type="transmembrane region" description="Helical" evidence="9">
    <location>
        <begin position="254"/>
        <end position="277"/>
    </location>
</feature>
<feature type="transmembrane region" description="Helical" evidence="9">
    <location>
        <begin position="72"/>
        <end position="92"/>
    </location>
</feature>
<evidence type="ECO:0000256" key="7">
    <source>
        <dbReference type="ARBA" id="ARBA00023303"/>
    </source>
</evidence>
<sequence>MISKQQTTAQSKTKSIIEKTYVFRPESLLRFMWEIFMLLLVLYLGILLPYILAFQENNSIPVYIEYTITTLYFIDIGINLNTAVYIRGFLCLNHKLIIREYLKFWFWIDLVSALPIDMIIEISSRNVNYLKTVRLIKIIRIFKLIKLIKLGKLKYTIAKIEDRISSKNLITLILILKLQIYIFMIAHILGCLMISISRENYNPKSFINLIVNKSDELITKNIEIYISSIYWAYTTMVSIGYGDFSPQTTEERTFGIICMLMSSVTFGVIIGNIGSIIEKNSKFEKMRRETIQSVNNYLKQNNVEKSLWQKVRMYIEYTLSESKQEEIDLYDLLEVLSGPLREEIYLNLNGTELFSCSIFMNFPLVFGHKLSRMMHSEVYAPYDDIIFEGSPPIGLYFIQTGSVEIYDRKSRVGIKELKFNNYFGEIGLFTRKHCCASVRSKEYSEVLTITCEDFDAVLYILPNAKLVFDEIIKSIIGGDLSILGVYCYLCKELGHVAKKCTMIQKIRDYNHEAWLNTKNKSKKICKNHMNKYLRYKTIPKNEDYGIKNVKGIKVPLNVLYENKPSLVSACKNFLFKKDDQTTCNTPMGEVFNRTTKYYTSALSNIIDDSEEENEVDKLDITDFDMT</sequence>
<evidence type="ECO:0000259" key="11">
    <source>
        <dbReference type="PROSITE" id="PS50158"/>
    </source>
</evidence>
<dbReference type="GO" id="GO:0035725">
    <property type="term" value="P:sodium ion transmembrane transport"/>
    <property type="evidence" value="ECO:0007669"/>
    <property type="project" value="TreeGrafter"/>
</dbReference>
<dbReference type="GO" id="GO:0008270">
    <property type="term" value="F:zinc ion binding"/>
    <property type="evidence" value="ECO:0007669"/>
    <property type="project" value="UniProtKB-KW"/>
</dbReference>
<evidence type="ECO:0000256" key="4">
    <source>
        <dbReference type="ARBA" id="ARBA00022989"/>
    </source>
</evidence>
<dbReference type="SUPFAM" id="SSF51206">
    <property type="entry name" value="cAMP-binding domain-like"/>
    <property type="match status" value="1"/>
</dbReference>
<keyword evidence="5" id="KW-0406">Ion transport</keyword>
<evidence type="ECO:0000256" key="3">
    <source>
        <dbReference type="ARBA" id="ARBA00022692"/>
    </source>
</evidence>
<dbReference type="GO" id="GO:0005249">
    <property type="term" value="F:voltage-gated potassium channel activity"/>
    <property type="evidence" value="ECO:0007669"/>
    <property type="project" value="InterPro"/>
</dbReference>
<dbReference type="EMBL" id="MPUH01000084">
    <property type="protein sequence ID" value="OMJ91317.1"/>
    <property type="molecule type" value="Genomic_DNA"/>
</dbReference>
<dbReference type="InterPro" id="IPR051413">
    <property type="entry name" value="K/Na_HCN_channel"/>
</dbReference>
<dbReference type="PANTHER" id="PTHR45689">
    <property type="entry name" value="I[[H]] CHANNEL, ISOFORM E"/>
    <property type="match status" value="1"/>
</dbReference>
<dbReference type="OrthoDB" id="421226at2759"/>
<evidence type="ECO:0000256" key="2">
    <source>
        <dbReference type="ARBA" id="ARBA00022448"/>
    </source>
</evidence>
<dbReference type="InterPro" id="IPR005821">
    <property type="entry name" value="Ion_trans_dom"/>
</dbReference>